<keyword evidence="1" id="KW-0472">Membrane</keyword>
<dbReference type="OrthoDB" id="10249433at2759"/>
<dbReference type="GO" id="GO:0004622">
    <property type="term" value="F:phosphatidylcholine lysophospholipase activity"/>
    <property type="evidence" value="ECO:0007669"/>
    <property type="project" value="TreeGrafter"/>
</dbReference>
<keyword evidence="4" id="KW-1185">Reference proteome</keyword>
<evidence type="ECO:0000259" key="2">
    <source>
        <dbReference type="Pfam" id="PF12146"/>
    </source>
</evidence>
<sequence>MTCRKKTKDSKPLWKVLLKWFLTITLTTTVISSILIWVVLPVAFWLSVAFQTFAVFMPIDFPKNPNFNNPQQYNITGVKNFYITVKDYYNNETLTQIGAWLVLPKGLNKSEDVSDIIRKSEYDILIYSHGVLANRARYILQYEVFRRYFLVLAMDHRGYGDSGQNVPMTELGIVNDHLQIYDWLTQKNFSRNIYYWGHSMGAAITCHTLKTLKSQRNFTPKGVIFESAFTSLQEQIVNMFLGKVFKWLPYFDATILRPLAANELRFDSINNILHVDCPIMMLHAQDDGVIPYFLGEKLARVARSQRDLAKQGNVTFHLIPSSGNCNHDKILTYPDVPSYIENFKEVCELFKEST</sequence>
<accession>A0A9N9MC33</accession>
<protein>
    <recommendedName>
        <fullName evidence="2">Serine aminopeptidase S33 domain-containing protein</fullName>
    </recommendedName>
</protein>
<reference evidence="3" key="1">
    <citation type="submission" date="2022-01" db="EMBL/GenBank/DDBJ databases">
        <authorList>
            <person name="King R."/>
        </authorList>
    </citation>
    <scope>NUCLEOTIDE SEQUENCE</scope>
</reference>
<organism evidence="3 4">
    <name type="scientific">Ceutorhynchus assimilis</name>
    <name type="common">cabbage seed weevil</name>
    <dbReference type="NCBI Taxonomy" id="467358"/>
    <lineage>
        <taxon>Eukaryota</taxon>
        <taxon>Metazoa</taxon>
        <taxon>Ecdysozoa</taxon>
        <taxon>Arthropoda</taxon>
        <taxon>Hexapoda</taxon>
        <taxon>Insecta</taxon>
        <taxon>Pterygota</taxon>
        <taxon>Neoptera</taxon>
        <taxon>Endopterygota</taxon>
        <taxon>Coleoptera</taxon>
        <taxon>Polyphaga</taxon>
        <taxon>Cucujiformia</taxon>
        <taxon>Curculionidae</taxon>
        <taxon>Ceutorhynchinae</taxon>
        <taxon>Ceutorhynchus</taxon>
    </lineage>
</organism>
<dbReference type="AlphaFoldDB" id="A0A9N9MC33"/>
<evidence type="ECO:0000256" key="1">
    <source>
        <dbReference type="SAM" id="Phobius"/>
    </source>
</evidence>
<dbReference type="PANTHER" id="PTHR12277">
    <property type="entry name" value="ALPHA/BETA HYDROLASE DOMAIN-CONTAINING PROTEIN"/>
    <property type="match status" value="1"/>
</dbReference>
<dbReference type="GO" id="GO:0047372">
    <property type="term" value="F:monoacylglycerol lipase activity"/>
    <property type="evidence" value="ECO:0007669"/>
    <property type="project" value="TreeGrafter"/>
</dbReference>
<dbReference type="Pfam" id="PF12146">
    <property type="entry name" value="Hydrolase_4"/>
    <property type="match status" value="1"/>
</dbReference>
<dbReference type="EMBL" id="OU892286">
    <property type="protein sequence ID" value="CAG9761806.1"/>
    <property type="molecule type" value="Genomic_DNA"/>
</dbReference>
<dbReference type="GO" id="GO:0006660">
    <property type="term" value="P:phosphatidylserine catabolic process"/>
    <property type="evidence" value="ECO:0007669"/>
    <property type="project" value="TreeGrafter"/>
</dbReference>
<dbReference type="InterPro" id="IPR022742">
    <property type="entry name" value="Hydrolase_4"/>
</dbReference>
<keyword evidence="1" id="KW-0812">Transmembrane</keyword>
<evidence type="ECO:0000313" key="4">
    <source>
        <dbReference type="Proteomes" id="UP001152799"/>
    </source>
</evidence>
<dbReference type="Gene3D" id="3.40.50.1820">
    <property type="entry name" value="alpha/beta hydrolase"/>
    <property type="match status" value="1"/>
</dbReference>
<feature type="domain" description="Serine aminopeptidase S33" evidence="2">
    <location>
        <begin position="125"/>
        <end position="248"/>
    </location>
</feature>
<feature type="transmembrane region" description="Helical" evidence="1">
    <location>
        <begin position="20"/>
        <end position="46"/>
    </location>
</feature>
<dbReference type="SUPFAM" id="SSF53474">
    <property type="entry name" value="alpha/beta-Hydrolases"/>
    <property type="match status" value="1"/>
</dbReference>
<evidence type="ECO:0000313" key="3">
    <source>
        <dbReference type="EMBL" id="CAG9761806.1"/>
    </source>
</evidence>
<gene>
    <name evidence="3" type="ORF">CEUTPL_LOCUS2499</name>
</gene>
<proteinExistence type="predicted"/>
<dbReference type="PANTHER" id="PTHR12277:SF194">
    <property type="entry name" value="FI04476P"/>
    <property type="match status" value="1"/>
</dbReference>
<dbReference type="GO" id="GO:0005789">
    <property type="term" value="C:endoplasmic reticulum membrane"/>
    <property type="evidence" value="ECO:0007669"/>
    <property type="project" value="TreeGrafter"/>
</dbReference>
<name>A0A9N9MC33_9CUCU</name>
<dbReference type="GO" id="GO:0052651">
    <property type="term" value="P:monoacylglycerol catabolic process"/>
    <property type="evidence" value="ECO:0007669"/>
    <property type="project" value="TreeGrafter"/>
</dbReference>
<dbReference type="Proteomes" id="UP001152799">
    <property type="component" value="Chromosome 10"/>
</dbReference>
<dbReference type="InterPro" id="IPR029058">
    <property type="entry name" value="AB_hydrolase_fold"/>
</dbReference>
<keyword evidence="1" id="KW-1133">Transmembrane helix</keyword>